<dbReference type="EMBL" id="MGAC01000038">
    <property type="protein sequence ID" value="OGK37525.1"/>
    <property type="molecule type" value="Genomic_DNA"/>
</dbReference>
<feature type="domain" description="AAA+ ATPase" evidence="1">
    <location>
        <begin position="48"/>
        <end position="159"/>
    </location>
</feature>
<dbReference type="SMART" id="SM00382">
    <property type="entry name" value="AAA"/>
    <property type="match status" value="1"/>
</dbReference>
<name>A0A1F7I2C1_9BACT</name>
<dbReference type="InterPro" id="IPR041682">
    <property type="entry name" value="AAA_14"/>
</dbReference>
<dbReference type="AlphaFoldDB" id="A0A1F7I2C1"/>
<dbReference type="Pfam" id="PF13635">
    <property type="entry name" value="DUF4143"/>
    <property type="match status" value="1"/>
</dbReference>
<dbReference type="Pfam" id="PF13173">
    <property type="entry name" value="AAA_14"/>
    <property type="match status" value="1"/>
</dbReference>
<dbReference type="InterPro" id="IPR003593">
    <property type="entry name" value="AAA+_ATPase"/>
</dbReference>
<organism evidence="2 3">
    <name type="scientific">Candidatus Roizmanbacteria bacterium RIFCSPHIGHO2_12_FULL_41_11</name>
    <dbReference type="NCBI Taxonomy" id="1802052"/>
    <lineage>
        <taxon>Bacteria</taxon>
        <taxon>Candidatus Roizmaniibacteriota</taxon>
    </lineage>
</organism>
<evidence type="ECO:0000313" key="2">
    <source>
        <dbReference type="EMBL" id="OGK37525.1"/>
    </source>
</evidence>
<dbReference type="SUPFAM" id="SSF52540">
    <property type="entry name" value="P-loop containing nucleoside triphosphate hydrolases"/>
    <property type="match status" value="1"/>
</dbReference>
<accession>A0A1F7I2C1</accession>
<dbReference type="Gene3D" id="3.40.50.300">
    <property type="entry name" value="P-loop containing nucleotide triphosphate hydrolases"/>
    <property type="match status" value="1"/>
</dbReference>
<evidence type="ECO:0000259" key="1">
    <source>
        <dbReference type="SMART" id="SM00382"/>
    </source>
</evidence>
<gene>
    <name evidence="2" type="ORF">A3F03_04905</name>
</gene>
<comment type="caution">
    <text evidence="2">The sequence shown here is derived from an EMBL/GenBank/DDBJ whole genome shotgun (WGS) entry which is preliminary data.</text>
</comment>
<evidence type="ECO:0000313" key="3">
    <source>
        <dbReference type="Proteomes" id="UP000176803"/>
    </source>
</evidence>
<dbReference type="InterPro" id="IPR025420">
    <property type="entry name" value="DUF4143"/>
</dbReference>
<dbReference type="Proteomes" id="UP000176803">
    <property type="component" value="Unassembled WGS sequence"/>
</dbReference>
<dbReference type="InterPro" id="IPR027417">
    <property type="entry name" value="P-loop_NTPase"/>
</dbReference>
<dbReference type="PANTHER" id="PTHR33295">
    <property type="entry name" value="ATPASE"/>
    <property type="match status" value="1"/>
</dbReference>
<protein>
    <recommendedName>
        <fullName evidence="1">AAA+ ATPase domain-containing protein</fullName>
    </recommendedName>
</protein>
<sequence>MIDYLYFQLQNPWWDNVGAIDKDEKIREFDRLKYQYQPQTILNTRSVPGDIHLITGPRQTGKSTAVKLYIRQLLRRKTLAPQSVIYFSCDALSGEKDVIDLVVEFNKLNNSQRAVIILDEITSVSNWTAGIKWLADTGLISKSTLFLMGSSSINLKKSGEYLPGRRGRGKDIKYLPISFYELLLIHKQDVEKIPINHRRLLFKLRKMEALVKKYHRDFLFSGGFLKNINYGLTESNNDLYIKTLKSELFKAGKKEDSLREVIRKILNSLTSQSSYTNIAEEAELGSKNTAIDYLNFLSDSFFLKEVKFYDLNRQKTILKKNKKFYTIDPYIVWLFEGFVSGNLNFASLHQLVGESEMAENFVASELVKSEQEFFFFQNSRELDFYLPKRELGIEVKYKNKITSEDLKPLAVTKRKILVSKNTLAIRDDVIIVPAYLFPLIEL</sequence>
<proteinExistence type="predicted"/>
<dbReference type="PANTHER" id="PTHR33295:SF18">
    <property type="entry name" value="AAA+ ATPASE DOMAIN-CONTAINING PROTEIN"/>
    <property type="match status" value="1"/>
</dbReference>
<reference evidence="2 3" key="1">
    <citation type="journal article" date="2016" name="Nat. Commun.">
        <title>Thousands of microbial genomes shed light on interconnected biogeochemical processes in an aquifer system.</title>
        <authorList>
            <person name="Anantharaman K."/>
            <person name="Brown C.T."/>
            <person name="Hug L.A."/>
            <person name="Sharon I."/>
            <person name="Castelle C.J."/>
            <person name="Probst A.J."/>
            <person name="Thomas B.C."/>
            <person name="Singh A."/>
            <person name="Wilkins M.J."/>
            <person name="Karaoz U."/>
            <person name="Brodie E.L."/>
            <person name="Williams K.H."/>
            <person name="Hubbard S.S."/>
            <person name="Banfield J.F."/>
        </authorList>
    </citation>
    <scope>NUCLEOTIDE SEQUENCE [LARGE SCALE GENOMIC DNA]</scope>
</reference>